<dbReference type="Proteomes" id="UP001237869">
    <property type="component" value="Chromosome"/>
</dbReference>
<dbReference type="AlphaFoldDB" id="A0AAJ6K0S1"/>
<organism evidence="1 2">
    <name type="scientific">Carsonella ruddii</name>
    <dbReference type="NCBI Taxonomy" id="114186"/>
    <lineage>
        <taxon>Bacteria</taxon>
        <taxon>Pseudomonadati</taxon>
        <taxon>Pseudomonadota</taxon>
        <taxon>Gammaproteobacteria</taxon>
        <taxon>Oceanospirillales</taxon>
        <taxon>Halomonadaceae</taxon>
        <taxon>Zymobacter group</taxon>
        <taxon>Candidatus Carsonella</taxon>
    </lineage>
</organism>
<protein>
    <submittedName>
        <fullName evidence="1">Uncharacterized protein</fullName>
    </submittedName>
</protein>
<gene>
    <name evidence="1" type="ORF">MEJ65_00820</name>
</gene>
<sequence length="64" mass="7717">MEYIKKNKNITVTYLVNNKINVFIGKIKKIKKITFHMIKKNQEIFVKKTFFFKNPNLISLKINK</sequence>
<accession>A0AAJ6K0S1</accession>
<reference evidence="1" key="1">
    <citation type="submission" date="2022-02" db="EMBL/GenBank/DDBJ databases">
        <title>Long-read sequencing of the primary endosymbionts of Cacopsylla melanoneura.</title>
        <authorList>
            <person name="Dittmer J."/>
            <person name="Corretto E."/>
            <person name="Stauffer C."/>
            <person name="Schuler H."/>
        </authorList>
    </citation>
    <scope>NUCLEOTIDE SEQUENCE</scope>
    <source>
        <strain evidence="1">Cmel4</strain>
    </source>
</reference>
<name>A0AAJ6K0S1_CARRU</name>
<dbReference type="RefSeq" id="WP_280955998.1">
    <property type="nucleotide sequence ID" value="NZ_CP092145.1"/>
</dbReference>
<dbReference type="EMBL" id="CP092148">
    <property type="protein sequence ID" value="WGS67193.1"/>
    <property type="molecule type" value="Genomic_DNA"/>
</dbReference>
<proteinExistence type="predicted"/>
<evidence type="ECO:0000313" key="2">
    <source>
        <dbReference type="Proteomes" id="UP001237869"/>
    </source>
</evidence>
<evidence type="ECO:0000313" key="1">
    <source>
        <dbReference type="EMBL" id="WGS67193.1"/>
    </source>
</evidence>